<keyword evidence="10 12" id="KW-0472">Membrane</keyword>
<dbReference type="EMBL" id="OUNR01000001">
    <property type="protein sequence ID" value="SPP63488.1"/>
    <property type="molecule type" value="Genomic_DNA"/>
</dbReference>
<keyword evidence="6 13" id="KW-0808">Transferase</keyword>
<gene>
    <name evidence="13" type="primary">ubiA</name>
    <name evidence="13" type="ORF">NITLEN_10574</name>
</gene>
<sequence length="297" mass="32412">MREHPTERPTSSDSIPWDAGLRLIRFRNQTGTALLLLPTCWALVLAERGFPSPRLLMIFIAGSFLMRSAGVVLNDLADQSFDRRVARTTTRPLASGELTRRQAFVILAILLLPAAGLLWLLNPLTLWLSPIALALAALYPFSKRVLHIPQAMLGLAFGWGTIMAWAAARGTLEPTAWTVFAATIAWAIAYDTIYAIQDLEDDRRIGVKSSALFFGSSLWLAVGLMLGVMLVLLLAAGLQTGIGWPYFLMLGAVSVFFAMQTGTLRGVVTPPQAFRMFQAHVWVGLAIFVGLIAGFLA</sequence>
<comment type="cofactor">
    <cofactor evidence="1">
        <name>Mg(2+)</name>
        <dbReference type="ChEBI" id="CHEBI:18420"/>
    </cofactor>
</comment>
<comment type="subcellular location">
    <subcellularLocation>
        <location evidence="2">Membrane</location>
        <topology evidence="2">Multi-pass membrane protein</topology>
    </subcellularLocation>
</comment>
<evidence type="ECO:0000256" key="3">
    <source>
        <dbReference type="ARBA" id="ARBA00005985"/>
    </source>
</evidence>
<dbReference type="AlphaFoldDB" id="A0A330L157"/>
<dbReference type="NCBIfam" id="TIGR01474">
    <property type="entry name" value="ubiA_proteo"/>
    <property type="match status" value="1"/>
</dbReference>
<dbReference type="GO" id="GO:0005886">
    <property type="term" value="C:plasma membrane"/>
    <property type="evidence" value="ECO:0007669"/>
    <property type="project" value="TreeGrafter"/>
</dbReference>
<comment type="similarity">
    <text evidence="3">Belongs to the UbiA prenyltransferase family.</text>
</comment>
<dbReference type="Gene3D" id="1.20.120.1780">
    <property type="entry name" value="UbiA prenyltransferase"/>
    <property type="match status" value="1"/>
</dbReference>
<dbReference type="OrthoDB" id="9782418at2"/>
<feature type="transmembrane region" description="Helical" evidence="12">
    <location>
        <begin position="98"/>
        <end position="118"/>
    </location>
</feature>
<evidence type="ECO:0000313" key="14">
    <source>
        <dbReference type="Proteomes" id="UP000248168"/>
    </source>
</evidence>
<dbReference type="Proteomes" id="UP000248168">
    <property type="component" value="Unassembled WGS sequence"/>
</dbReference>
<dbReference type="PROSITE" id="PS00943">
    <property type="entry name" value="UBIA"/>
    <property type="match status" value="1"/>
</dbReference>
<keyword evidence="4" id="KW-1003">Cell membrane</keyword>
<evidence type="ECO:0000256" key="5">
    <source>
        <dbReference type="ARBA" id="ARBA00022519"/>
    </source>
</evidence>
<dbReference type="FunCoup" id="A0A330L157">
    <property type="interactions" value="374"/>
</dbReference>
<evidence type="ECO:0000256" key="11">
    <source>
        <dbReference type="NCBIfam" id="TIGR01474"/>
    </source>
</evidence>
<keyword evidence="5" id="KW-0997">Cell inner membrane</keyword>
<evidence type="ECO:0000256" key="9">
    <source>
        <dbReference type="ARBA" id="ARBA00022989"/>
    </source>
</evidence>
<evidence type="ECO:0000256" key="4">
    <source>
        <dbReference type="ARBA" id="ARBA00022475"/>
    </source>
</evidence>
<dbReference type="HAMAP" id="MF_01635">
    <property type="entry name" value="UbiA"/>
    <property type="match status" value="1"/>
</dbReference>
<protein>
    <recommendedName>
        <fullName evidence="11">4-hydroxybenzoate octaprenyltransferase</fullName>
        <ecNumber evidence="11">2.5.1.39</ecNumber>
    </recommendedName>
</protein>
<dbReference type="Pfam" id="PF01040">
    <property type="entry name" value="UbiA"/>
    <property type="match status" value="1"/>
</dbReference>
<evidence type="ECO:0000256" key="6">
    <source>
        <dbReference type="ARBA" id="ARBA00022679"/>
    </source>
</evidence>
<dbReference type="InParanoid" id="A0A330L157"/>
<dbReference type="PANTHER" id="PTHR11048:SF28">
    <property type="entry name" value="4-HYDROXYBENZOATE POLYPRENYLTRANSFERASE, MITOCHONDRIAL"/>
    <property type="match status" value="1"/>
</dbReference>
<evidence type="ECO:0000256" key="12">
    <source>
        <dbReference type="SAM" id="Phobius"/>
    </source>
</evidence>
<feature type="transmembrane region" description="Helical" evidence="12">
    <location>
        <begin position="148"/>
        <end position="168"/>
    </location>
</feature>
<dbReference type="Gene3D" id="1.10.357.140">
    <property type="entry name" value="UbiA prenyltransferase"/>
    <property type="match status" value="1"/>
</dbReference>
<dbReference type="InterPro" id="IPR006370">
    <property type="entry name" value="HB_polyprenyltransferase-like"/>
</dbReference>
<dbReference type="FunFam" id="1.10.357.140:FF:000008">
    <property type="entry name" value="4-hydroxybenzoate octaprenyltransferase"/>
    <property type="match status" value="1"/>
</dbReference>
<feature type="transmembrane region" description="Helical" evidence="12">
    <location>
        <begin position="279"/>
        <end position="296"/>
    </location>
</feature>
<dbReference type="InterPro" id="IPR000537">
    <property type="entry name" value="UbiA_prenyltransferase"/>
</dbReference>
<name>A0A330L157_9BACT</name>
<keyword evidence="7" id="KW-0831">Ubiquinone biosynthesis</keyword>
<evidence type="ECO:0000313" key="13">
    <source>
        <dbReference type="EMBL" id="SPP63488.1"/>
    </source>
</evidence>
<evidence type="ECO:0000256" key="8">
    <source>
        <dbReference type="ARBA" id="ARBA00022692"/>
    </source>
</evidence>
<evidence type="ECO:0000256" key="1">
    <source>
        <dbReference type="ARBA" id="ARBA00001946"/>
    </source>
</evidence>
<dbReference type="PANTHER" id="PTHR11048">
    <property type="entry name" value="PRENYLTRANSFERASES"/>
    <property type="match status" value="1"/>
</dbReference>
<feature type="transmembrane region" description="Helical" evidence="12">
    <location>
        <begin position="56"/>
        <end position="77"/>
    </location>
</feature>
<dbReference type="RefSeq" id="WP_121988012.1">
    <property type="nucleotide sequence ID" value="NZ_OUNR01000001.1"/>
</dbReference>
<dbReference type="GO" id="GO:0006744">
    <property type="term" value="P:ubiquinone biosynthetic process"/>
    <property type="evidence" value="ECO:0007669"/>
    <property type="project" value="UniProtKB-UniRule"/>
</dbReference>
<keyword evidence="9 12" id="KW-1133">Transmembrane helix</keyword>
<proteinExistence type="inferred from homology"/>
<dbReference type="EC" id="2.5.1.39" evidence="11"/>
<dbReference type="InterPro" id="IPR030470">
    <property type="entry name" value="UbiA_prenylTrfase_CS"/>
</dbReference>
<organism evidence="13 14">
    <name type="scientific">Nitrospira lenta</name>
    <dbReference type="NCBI Taxonomy" id="1436998"/>
    <lineage>
        <taxon>Bacteria</taxon>
        <taxon>Pseudomonadati</taxon>
        <taxon>Nitrospirota</taxon>
        <taxon>Nitrospiria</taxon>
        <taxon>Nitrospirales</taxon>
        <taxon>Nitrospiraceae</taxon>
        <taxon>Nitrospira</taxon>
    </lineage>
</organism>
<feature type="transmembrane region" description="Helical" evidence="12">
    <location>
        <begin position="174"/>
        <end position="196"/>
    </location>
</feature>
<keyword evidence="14" id="KW-1185">Reference proteome</keyword>
<dbReference type="CDD" id="cd13959">
    <property type="entry name" value="PT_UbiA_COQ2"/>
    <property type="match status" value="1"/>
</dbReference>
<evidence type="ECO:0000256" key="2">
    <source>
        <dbReference type="ARBA" id="ARBA00004141"/>
    </source>
</evidence>
<feature type="transmembrane region" description="Helical" evidence="12">
    <location>
        <begin position="32"/>
        <end position="50"/>
    </location>
</feature>
<dbReference type="GO" id="GO:0008412">
    <property type="term" value="F:4-hydroxybenzoate polyprenyltransferase activity"/>
    <property type="evidence" value="ECO:0007669"/>
    <property type="project" value="UniProtKB-UniRule"/>
</dbReference>
<accession>A0A330L157</accession>
<feature type="transmembrane region" description="Helical" evidence="12">
    <location>
        <begin position="244"/>
        <end position="267"/>
    </location>
</feature>
<dbReference type="FunFam" id="1.20.120.1780:FF:000001">
    <property type="entry name" value="4-hydroxybenzoate octaprenyltransferase"/>
    <property type="match status" value="1"/>
</dbReference>
<feature type="transmembrane region" description="Helical" evidence="12">
    <location>
        <begin position="217"/>
        <end position="238"/>
    </location>
</feature>
<reference evidence="14" key="1">
    <citation type="submission" date="2018-04" db="EMBL/GenBank/DDBJ databases">
        <authorList>
            <person name="Lucker S."/>
            <person name="Sakoula D."/>
        </authorList>
    </citation>
    <scope>NUCLEOTIDE SEQUENCE [LARGE SCALE GENOMIC DNA]</scope>
</reference>
<dbReference type="InterPro" id="IPR039653">
    <property type="entry name" value="Prenyltransferase"/>
</dbReference>
<keyword evidence="8 12" id="KW-0812">Transmembrane</keyword>
<dbReference type="InterPro" id="IPR044878">
    <property type="entry name" value="UbiA_sf"/>
</dbReference>
<evidence type="ECO:0000256" key="7">
    <source>
        <dbReference type="ARBA" id="ARBA00022688"/>
    </source>
</evidence>
<evidence type="ECO:0000256" key="10">
    <source>
        <dbReference type="ARBA" id="ARBA00023136"/>
    </source>
</evidence>